<keyword evidence="3" id="KW-1185">Reference proteome</keyword>
<protein>
    <recommendedName>
        <fullName evidence="1">Peptidase S33 tripeptidyl aminopeptidase-like C-terminal domain-containing protein</fullName>
    </recommendedName>
</protein>
<comment type="caution">
    <text evidence="2">The sequence shown here is derived from an EMBL/GenBank/DDBJ whole genome shotgun (WGS) entry which is preliminary data.</text>
</comment>
<gene>
    <name evidence="2" type="ORF">SGL43_06307</name>
</gene>
<dbReference type="RefSeq" id="WP_318278049.1">
    <property type="nucleotide sequence ID" value="NZ_BMTG01000017.1"/>
</dbReference>
<dbReference type="Proteomes" id="UP001154015">
    <property type="component" value="Unassembled WGS sequence"/>
</dbReference>
<proteinExistence type="predicted"/>
<evidence type="ECO:0000313" key="2">
    <source>
        <dbReference type="EMBL" id="CAH9419252.1"/>
    </source>
</evidence>
<sequence>MSLADQCPGGMLLTYEGLGHTAYGRGGTCVTEKVDAYPVGLKPVRPGATC</sequence>
<reference evidence="2" key="1">
    <citation type="submission" date="2022-03" db="EMBL/GenBank/DDBJ databases">
        <authorList>
            <person name="Leyn A S."/>
        </authorList>
    </citation>
    <scope>NUCLEOTIDE SEQUENCE</scope>
    <source>
        <strain evidence="2">Streptomyces globisporus 4-3</strain>
    </source>
</reference>
<dbReference type="InterPro" id="IPR013595">
    <property type="entry name" value="Pept_S33_TAP-like_C"/>
</dbReference>
<evidence type="ECO:0000313" key="3">
    <source>
        <dbReference type="Proteomes" id="UP001154015"/>
    </source>
</evidence>
<dbReference type="Pfam" id="PF08386">
    <property type="entry name" value="Abhydrolase_4"/>
    <property type="match status" value="1"/>
</dbReference>
<name>A0ABM9H6H8_STRGL</name>
<feature type="domain" description="Peptidase S33 tripeptidyl aminopeptidase-like C-terminal" evidence="1">
    <location>
        <begin position="2"/>
        <end position="49"/>
    </location>
</feature>
<evidence type="ECO:0000259" key="1">
    <source>
        <dbReference type="Pfam" id="PF08386"/>
    </source>
</evidence>
<dbReference type="EMBL" id="CAKXYP010000023">
    <property type="protein sequence ID" value="CAH9419252.1"/>
    <property type="molecule type" value="Genomic_DNA"/>
</dbReference>
<accession>A0ABM9H6H8</accession>
<organism evidence="2 3">
    <name type="scientific">Streptomyces globisporus</name>
    <dbReference type="NCBI Taxonomy" id="1908"/>
    <lineage>
        <taxon>Bacteria</taxon>
        <taxon>Bacillati</taxon>
        <taxon>Actinomycetota</taxon>
        <taxon>Actinomycetes</taxon>
        <taxon>Kitasatosporales</taxon>
        <taxon>Streptomycetaceae</taxon>
        <taxon>Streptomyces</taxon>
    </lineage>
</organism>